<feature type="transmembrane region" description="Helical" evidence="6">
    <location>
        <begin position="121"/>
        <end position="140"/>
    </location>
</feature>
<dbReference type="PANTHER" id="PTHR42920">
    <property type="entry name" value="OS03G0707200 PROTEIN-RELATED"/>
    <property type="match status" value="1"/>
</dbReference>
<evidence type="ECO:0000256" key="3">
    <source>
        <dbReference type="ARBA" id="ARBA00022692"/>
    </source>
</evidence>
<dbReference type="InterPro" id="IPR051258">
    <property type="entry name" value="Diverse_Substrate_Transporter"/>
</dbReference>
<keyword evidence="2" id="KW-1003">Cell membrane</keyword>
<dbReference type="InterPro" id="IPR000620">
    <property type="entry name" value="EamA_dom"/>
</dbReference>
<comment type="caution">
    <text evidence="8">The sequence shown here is derived from an EMBL/GenBank/DDBJ whole genome shotgun (WGS) entry which is preliminary data.</text>
</comment>
<keyword evidence="9" id="KW-1185">Reference proteome</keyword>
<evidence type="ECO:0000313" key="8">
    <source>
        <dbReference type="EMBL" id="CAH0363798.1"/>
    </source>
</evidence>
<feature type="domain" description="EamA" evidence="7">
    <location>
        <begin position="152"/>
        <end position="287"/>
    </location>
</feature>
<evidence type="ECO:0000256" key="5">
    <source>
        <dbReference type="ARBA" id="ARBA00023136"/>
    </source>
</evidence>
<dbReference type="Proteomes" id="UP000789595">
    <property type="component" value="Unassembled WGS sequence"/>
</dbReference>
<sequence>MRPSAARATLLAVALSYGSQDVALRLVLTLTAAPSPPAVALVKALIQAAAFAPPYFFSRRDGAAPPWSVSLGLAAALVASNEFLLEGIKRTSAAKAAFLLQLSVVFTPILEYLVLRRRQGARVWLGALCACVGCAFLTSSPDDSFVIVQQRTGDLLVVAAATAWAAYIVLTAAIPPDAGALEVQARKNLACAGFYGICWASSASVEASGAWTPRALLVVAYCALVPGALADVLQQGAQAAIHAAEASIVLSSEPIWAALLAAPVLGEGLTARVGGGGALIFAGAALAASGSSPGAEAAAFLDAAFADVQVEA</sequence>
<keyword evidence="3 6" id="KW-0812">Transmembrane</keyword>
<feature type="transmembrane region" description="Helical" evidence="6">
    <location>
        <begin position="64"/>
        <end position="84"/>
    </location>
</feature>
<evidence type="ECO:0000259" key="7">
    <source>
        <dbReference type="Pfam" id="PF00892"/>
    </source>
</evidence>
<dbReference type="OrthoDB" id="511355at2759"/>
<evidence type="ECO:0000256" key="6">
    <source>
        <dbReference type="SAM" id="Phobius"/>
    </source>
</evidence>
<dbReference type="PANTHER" id="PTHR42920:SF5">
    <property type="entry name" value="EAMA DOMAIN-CONTAINING PROTEIN"/>
    <property type="match status" value="1"/>
</dbReference>
<dbReference type="GO" id="GO:0005886">
    <property type="term" value="C:plasma membrane"/>
    <property type="evidence" value="ECO:0007669"/>
    <property type="project" value="UniProtKB-SubCell"/>
</dbReference>
<evidence type="ECO:0000256" key="4">
    <source>
        <dbReference type="ARBA" id="ARBA00022989"/>
    </source>
</evidence>
<dbReference type="InterPro" id="IPR037185">
    <property type="entry name" value="EmrE-like"/>
</dbReference>
<dbReference type="Pfam" id="PF00892">
    <property type="entry name" value="EamA"/>
    <property type="match status" value="2"/>
</dbReference>
<evidence type="ECO:0000256" key="2">
    <source>
        <dbReference type="ARBA" id="ARBA00022475"/>
    </source>
</evidence>
<feature type="transmembrane region" description="Helical" evidence="6">
    <location>
        <begin position="152"/>
        <end position="174"/>
    </location>
</feature>
<comment type="subcellular location">
    <subcellularLocation>
        <location evidence="1">Cell membrane</location>
        <topology evidence="1">Multi-pass membrane protein</topology>
    </subcellularLocation>
</comment>
<feature type="domain" description="EamA" evidence="7">
    <location>
        <begin position="10"/>
        <end position="138"/>
    </location>
</feature>
<dbReference type="EMBL" id="CAKKNE010000001">
    <property type="protein sequence ID" value="CAH0363798.1"/>
    <property type="molecule type" value="Genomic_DNA"/>
</dbReference>
<protein>
    <recommendedName>
        <fullName evidence="7">EamA domain-containing protein</fullName>
    </recommendedName>
</protein>
<reference evidence="8" key="1">
    <citation type="submission" date="2021-11" db="EMBL/GenBank/DDBJ databases">
        <authorList>
            <consortium name="Genoscope - CEA"/>
            <person name="William W."/>
        </authorList>
    </citation>
    <scope>NUCLEOTIDE SEQUENCE</scope>
</reference>
<gene>
    <name evidence="8" type="ORF">PECAL_1P01330</name>
</gene>
<dbReference type="AlphaFoldDB" id="A0A8J2S2W7"/>
<organism evidence="8 9">
    <name type="scientific">Pelagomonas calceolata</name>
    <dbReference type="NCBI Taxonomy" id="35677"/>
    <lineage>
        <taxon>Eukaryota</taxon>
        <taxon>Sar</taxon>
        <taxon>Stramenopiles</taxon>
        <taxon>Ochrophyta</taxon>
        <taxon>Pelagophyceae</taxon>
        <taxon>Pelagomonadales</taxon>
        <taxon>Pelagomonadaceae</taxon>
        <taxon>Pelagomonas</taxon>
    </lineage>
</organism>
<name>A0A8J2S2W7_9STRA</name>
<proteinExistence type="predicted"/>
<accession>A0A8J2S2W7</accession>
<evidence type="ECO:0000256" key="1">
    <source>
        <dbReference type="ARBA" id="ARBA00004651"/>
    </source>
</evidence>
<keyword evidence="4 6" id="KW-1133">Transmembrane helix</keyword>
<dbReference type="SUPFAM" id="SSF103481">
    <property type="entry name" value="Multidrug resistance efflux transporter EmrE"/>
    <property type="match status" value="2"/>
</dbReference>
<keyword evidence="5 6" id="KW-0472">Membrane</keyword>
<evidence type="ECO:0000313" key="9">
    <source>
        <dbReference type="Proteomes" id="UP000789595"/>
    </source>
</evidence>